<dbReference type="Proteomes" id="UP000233343">
    <property type="component" value="Unassembled WGS sequence"/>
</dbReference>
<organism evidence="8 9">
    <name type="scientific">Cytobacillus horneckiae</name>
    <dbReference type="NCBI Taxonomy" id="549687"/>
    <lineage>
        <taxon>Bacteria</taxon>
        <taxon>Bacillati</taxon>
        <taxon>Bacillota</taxon>
        <taxon>Bacilli</taxon>
        <taxon>Bacillales</taxon>
        <taxon>Bacillaceae</taxon>
        <taxon>Cytobacillus</taxon>
    </lineage>
</organism>
<evidence type="ECO:0000313" key="9">
    <source>
        <dbReference type="Proteomes" id="UP000233343"/>
    </source>
</evidence>
<reference evidence="8 9" key="1">
    <citation type="journal article" date="2010" name="Int. J. Syst. Evol. Microbiol.">
        <title>Bacillus horneckiae sp. nov., isolated from a spacecraft-assembly clean room.</title>
        <authorList>
            <person name="Vaishampayan P."/>
            <person name="Probst A."/>
            <person name="Krishnamurthi S."/>
            <person name="Ghosh S."/>
            <person name="Osman S."/>
            <person name="McDowall A."/>
            <person name="Ruckmani A."/>
            <person name="Mayilraj S."/>
            <person name="Venkateswaran K."/>
        </authorList>
    </citation>
    <scope>NUCLEOTIDE SEQUENCE [LARGE SCALE GENOMIC DNA]</scope>
    <source>
        <strain evidence="9">1PO1SC</strain>
    </source>
</reference>
<evidence type="ECO:0000256" key="4">
    <source>
        <dbReference type="ARBA" id="ARBA00022827"/>
    </source>
</evidence>
<dbReference type="SUPFAM" id="SSF47203">
    <property type="entry name" value="Acyl-CoA dehydrogenase C-terminal domain-like"/>
    <property type="match status" value="1"/>
</dbReference>
<dbReference type="InterPro" id="IPR009075">
    <property type="entry name" value="AcylCo_DH/oxidase_C"/>
</dbReference>
<keyword evidence="3" id="KW-0285">Flavoprotein</keyword>
<evidence type="ECO:0000313" key="8">
    <source>
        <dbReference type="EMBL" id="PKG30355.1"/>
    </source>
</evidence>
<protein>
    <submittedName>
        <fullName evidence="8">Acyl-CoA dehydrogenase</fullName>
    </submittedName>
</protein>
<evidence type="ECO:0000256" key="3">
    <source>
        <dbReference type="ARBA" id="ARBA00022630"/>
    </source>
</evidence>
<dbReference type="InterPro" id="IPR009100">
    <property type="entry name" value="AcylCoA_DH/oxidase_NM_dom_sf"/>
</dbReference>
<proteinExistence type="inferred from homology"/>
<dbReference type="GO" id="GO:0003995">
    <property type="term" value="F:acyl-CoA dehydrogenase activity"/>
    <property type="evidence" value="ECO:0007669"/>
    <property type="project" value="TreeGrafter"/>
</dbReference>
<evidence type="ECO:0000256" key="2">
    <source>
        <dbReference type="ARBA" id="ARBA00009347"/>
    </source>
</evidence>
<dbReference type="PANTHER" id="PTHR43884">
    <property type="entry name" value="ACYL-COA DEHYDROGENASE"/>
    <property type="match status" value="1"/>
</dbReference>
<dbReference type="Gene3D" id="1.20.140.10">
    <property type="entry name" value="Butyryl-CoA Dehydrogenase, subunit A, domain 3"/>
    <property type="match status" value="1"/>
</dbReference>
<dbReference type="EMBL" id="PISD01000008">
    <property type="protein sequence ID" value="PKG30355.1"/>
    <property type="molecule type" value="Genomic_DNA"/>
</dbReference>
<gene>
    <name evidence="8" type="ORF">CWS20_05005</name>
</gene>
<dbReference type="PANTHER" id="PTHR43884:SF20">
    <property type="entry name" value="ACYL-COA DEHYDROGENASE FADE28"/>
    <property type="match status" value="1"/>
</dbReference>
<dbReference type="SUPFAM" id="SSF56645">
    <property type="entry name" value="Acyl-CoA dehydrogenase NM domain-like"/>
    <property type="match status" value="1"/>
</dbReference>
<dbReference type="InterPro" id="IPR013786">
    <property type="entry name" value="AcylCoA_DH/ox_N"/>
</dbReference>
<dbReference type="InterPro" id="IPR036250">
    <property type="entry name" value="AcylCo_DH-like_C"/>
</dbReference>
<feature type="domain" description="Acyl-CoA dehydrogenase/oxidase N-terminal" evidence="7">
    <location>
        <begin position="6"/>
        <end position="118"/>
    </location>
</feature>
<dbReference type="Gene3D" id="2.40.110.10">
    <property type="entry name" value="Butyryl-CoA Dehydrogenase, subunit A, domain 2"/>
    <property type="match status" value="1"/>
</dbReference>
<dbReference type="GO" id="GO:0050660">
    <property type="term" value="F:flavin adenine dinucleotide binding"/>
    <property type="evidence" value="ECO:0007669"/>
    <property type="project" value="InterPro"/>
</dbReference>
<dbReference type="InterPro" id="IPR046373">
    <property type="entry name" value="Acyl-CoA_Oxase/DH_mid-dom_sf"/>
</dbReference>
<evidence type="ECO:0000256" key="5">
    <source>
        <dbReference type="ARBA" id="ARBA00023002"/>
    </source>
</evidence>
<evidence type="ECO:0000259" key="6">
    <source>
        <dbReference type="Pfam" id="PF00441"/>
    </source>
</evidence>
<feature type="domain" description="Acyl-CoA dehydrogenase/oxidase C-terminal" evidence="6">
    <location>
        <begin position="225"/>
        <end position="366"/>
    </location>
</feature>
<comment type="caution">
    <text evidence="8">The sequence shown here is derived from an EMBL/GenBank/DDBJ whole genome shotgun (WGS) entry which is preliminary data.</text>
</comment>
<keyword evidence="4" id="KW-0274">FAD</keyword>
<evidence type="ECO:0000259" key="7">
    <source>
        <dbReference type="Pfam" id="PF02771"/>
    </source>
</evidence>
<dbReference type="Pfam" id="PF00441">
    <property type="entry name" value="Acyl-CoA_dh_1"/>
    <property type="match status" value="1"/>
</dbReference>
<dbReference type="RefSeq" id="WP_066199413.1">
    <property type="nucleotide sequence ID" value="NZ_JARMMB010000013.1"/>
</dbReference>
<evidence type="ECO:0000256" key="1">
    <source>
        <dbReference type="ARBA" id="ARBA00001974"/>
    </source>
</evidence>
<dbReference type="InterPro" id="IPR037069">
    <property type="entry name" value="AcylCoA_DH/ox_N_sf"/>
</dbReference>
<comment type="similarity">
    <text evidence="2">Belongs to the acyl-CoA dehydrogenase family.</text>
</comment>
<sequence>MDFAFNEEQTMFQQTTRQYLQSKGDLAIPRNYMEGKQEILTQLWGGLAELGFMGINVPEQYGGIGLGHLSILPILEEMGRAVIPGPYPETVAFAIPLLNEFGTEEQKKRYLPDVASGKTKFTLAIIDDRKNQLKADLQGDNYVLNGAKILVAHAEFADLMIVAVRTGASNQDVSLLIVDHQLHAECQPVKSIDETRTLFTVSFSDFLVPKENLLGQESAGDQILKAGLNELTAAWSATMVGGMDRVVDMSAQYVKTREQFGQPVGRFQAVKHKVVDMLLALENARSLSYYASWTVENKAGDTFEAVSMAKSYNSEAFIRTANANIQNHGGMGFTWEFDCHLFLKRARSLENYLGSPQEHRENIAKESGWNKEKVLQYNK</sequence>
<keyword evidence="9" id="KW-1185">Reference proteome</keyword>
<comment type="cofactor">
    <cofactor evidence="1">
        <name>FAD</name>
        <dbReference type="ChEBI" id="CHEBI:57692"/>
    </cofactor>
</comment>
<name>A0A2N0ZLF4_9BACI</name>
<dbReference type="CDD" id="cd00567">
    <property type="entry name" value="ACAD"/>
    <property type="match status" value="1"/>
</dbReference>
<dbReference type="AlphaFoldDB" id="A0A2N0ZLF4"/>
<dbReference type="Pfam" id="PF02771">
    <property type="entry name" value="Acyl-CoA_dh_N"/>
    <property type="match status" value="1"/>
</dbReference>
<accession>A0A2N0ZLF4</accession>
<dbReference type="Gene3D" id="1.10.540.10">
    <property type="entry name" value="Acyl-CoA dehydrogenase/oxidase, N-terminal domain"/>
    <property type="match status" value="1"/>
</dbReference>
<keyword evidence="5" id="KW-0560">Oxidoreductase</keyword>